<accession>A0A9W9CN03</accession>
<evidence type="ECO:0000259" key="2">
    <source>
        <dbReference type="Pfam" id="PF00155"/>
    </source>
</evidence>
<dbReference type="Gene3D" id="3.40.640.10">
    <property type="entry name" value="Type I PLP-dependent aspartate aminotransferase-like (Major domain)"/>
    <property type="match status" value="1"/>
</dbReference>
<dbReference type="EMBL" id="JAPEUY010000007">
    <property type="protein sequence ID" value="KAJ4371310.1"/>
    <property type="molecule type" value="Genomic_DNA"/>
</dbReference>
<evidence type="ECO:0000313" key="4">
    <source>
        <dbReference type="Proteomes" id="UP001140560"/>
    </source>
</evidence>
<dbReference type="InterPro" id="IPR050478">
    <property type="entry name" value="Ethylene_sulfur-biosynth"/>
</dbReference>
<proteinExistence type="predicted"/>
<dbReference type="AlphaFoldDB" id="A0A9W9CN03"/>
<dbReference type="InterPro" id="IPR015421">
    <property type="entry name" value="PyrdxlP-dep_Trfase_major"/>
</dbReference>
<dbReference type="PANTHER" id="PTHR43795:SF39">
    <property type="entry name" value="AMINOTRANSFERASE CLASS I_CLASSII DOMAIN-CONTAINING PROTEIN"/>
    <property type="match status" value="1"/>
</dbReference>
<dbReference type="PRINTS" id="PR00753">
    <property type="entry name" value="ACCSYNTHASE"/>
</dbReference>
<dbReference type="CDD" id="cd00609">
    <property type="entry name" value="AAT_like"/>
    <property type="match status" value="1"/>
</dbReference>
<keyword evidence="4" id="KW-1185">Reference proteome</keyword>
<keyword evidence="1" id="KW-0663">Pyridoxal phosphate</keyword>
<comment type="caution">
    <text evidence="3">The sequence shown here is derived from an EMBL/GenBank/DDBJ whole genome shotgun (WGS) entry which is preliminary data.</text>
</comment>
<organism evidence="3 4">
    <name type="scientific">Neocucurbitaria cava</name>
    <dbReference type="NCBI Taxonomy" id="798079"/>
    <lineage>
        <taxon>Eukaryota</taxon>
        <taxon>Fungi</taxon>
        <taxon>Dikarya</taxon>
        <taxon>Ascomycota</taxon>
        <taxon>Pezizomycotina</taxon>
        <taxon>Dothideomycetes</taxon>
        <taxon>Pleosporomycetidae</taxon>
        <taxon>Pleosporales</taxon>
        <taxon>Pleosporineae</taxon>
        <taxon>Cucurbitariaceae</taxon>
        <taxon>Neocucurbitaria</taxon>
    </lineage>
</organism>
<dbReference type="GO" id="GO:0006520">
    <property type="term" value="P:amino acid metabolic process"/>
    <property type="evidence" value="ECO:0007669"/>
    <property type="project" value="TreeGrafter"/>
</dbReference>
<dbReference type="GO" id="GO:0030170">
    <property type="term" value="F:pyridoxal phosphate binding"/>
    <property type="evidence" value="ECO:0007669"/>
    <property type="project" value="InterPro"/>
</dbReference>
<evidence type="ECO:0000313" key="3">
    <source>
        <dbReference type="EMBL" id="KAJ4371310.1"/>
    </source>
</evidence>
<dbReference type="GO" id="GO:0008483">
    <property type="term" value="F:transaminase activity"/>
    <property type="evidence" value="ECO:0007669"/>
    <property type="project" value="TreeGrafter"/>
</dbReference>
<dbReference type="Proteomes" id="UP001140560">
    <property type="component" value="Unassembled WGS sequence"/>
</dbReference>
<sequence>MSAVRAGGVLIPAPFKSVEGYRGLDDVFDPDMNRKALEKTLLQATQDGVTVRAVLISNPHNPLGRCYPAETVREIARFCGRNNLHLISDEIFALSVYQNEQATNVTPFVSVLGAGLDECIDSHLVHVMYGMGKDFCATGLRLGVLHSTNEGLIAAVSSISVFGWVPYVVQDVWADMLEDEQFLGDFKLENRKVLAKHFTILRSFLDEHNIPYYSNVHAGVFVWVDLRRYLHANSAPEPATSAVDVNHDQEVKLFKRFLRAGVVVSQGSGFGTEELGWYRISFAVEEQALNVGIQRLGTCLKSIENDGWRIESCRSP</sequence>
<dbReference type="InterPro" id="IPR015422">
    <property type="entry name" value="PyrdxlP-dep_Trfase_small"/>
</dbReference>
<dbReference type="OrthoDB" id="7042322at2759"/>
<dbReference type="PANTHER" id="PTHR43795">
    <property type="entry name" value="BIFUNCTIONAL ASPARTATE AMINOTRANSFERASE AND GLUTAMATE/ASPARTATE-PREPHENATE AMINOTRANSFERASE-RELATED"/>
    <property type="match status" value="1"/>
</dbReference>
<protein>
    <recommendedName>
        <fullName evidence="2">Aminotransferase class I/classII large domain-containing protein</fullName>
    </recommendedName>
</protein>
<dbReference type="Gene3D" id="3.90.1150.10">
    <property type="entry name" value="Aspartate Aminotransferase, domain 1"/>
    <property type="match status" value="1"/>
</dbReference>
<dbReference type="InterPro" id="IPR004839">
    <property type="entry name" value="Aminotransferase_I/II_large"/>
</dbReference>
<dbReference type="InterPro" id="IPR015424">
    <property type="entry name" value="PyrdxlP-dep_Trfase"/>
</dbReference>
<dbReference type="Pfam" id="PF00155">
    <property type="entry name" value="Aminotran_1_2"/>
    <property type="match status" value="1"/>
</dbReference>
<dbReference type="SUPFAM" id="SSF53383">
    <property type="entry name" value="PLP-dependent transferases"/>
    <property type="match status" value="1"/>
</dbReference>
<gene>
    <name evidence="3" type="ORF">N0V83_004527</name>
</gene>
<name>A0A9W9CN03_9PLEO</name>
<evidence type="ECO:0000256" key="1">
    <source>
        <dbReference type="ARBA" id="ARBA00022898"/>
    </source>
</evidence>
<reference evidence="3" key="1">
    <citation type="submission" date="2022-10" db="EMBL/GenBank/DDBJ databases">
        <title>Tapping the CABI collections for fungal endophytes: first genome assemblies for Collariella, Neodidymelliopsis, Ascochyta clinopodiicola, Didymella pomorum, Didymosphaeria variabile, Neocosmospora piperis and Neocucurbitaria cava.</title>
        <authorList>
            <person name="Hill R."/>
        </authorList>
    </citation>
    <scope>NUCLEOTIDE SEQUENCE</scope>
    <source>
        <strain evidence="3">IMI 356814</strain>
    </source>
</reference>
<feature type="domain" description="Aminotransferase class I/classII large" evidence="2">
    <location>
        <begin position="33"/>
        <end position="296"/>
    </location>
</feature>